<dbReference type="InterPro" id="IPR058056">
    <property type="entry name" value="WH_TANC1/2"/>
</dbReference>
<evidence type="ECO:0000259" key="7">
    <source>
        <dbReference type="Pfam" id="PF25521"/>
    </source>
</evidence>
<evidence type="ECO:0000313" key="8">
    <source>
        <dbReference type="EMBL" id="KAJ8880923.1"/>
    </source>
</evidence>
<feature type="domain" description="TANC1/2-like AAA+ ATPase lid" evidence="6">
    <location>
        <begin position="475"/>
        <end position="568"/>
    </location>
</feature>
<dbReference type="InterPro" id="IPR027417">
    <property type="entry name" value="P-loop_NTPase"/>
</dbReference>
<feature type="domain" description="TANC1/2-like winged helix" evidence="7">
    <location>
        <begin position="570"/>
        <end position="623"/>
    </location>
</feature>
<dbReference type="InterPro" id="IPR058018">
    <property type="entry name" value="AAA_lid_TANC1/2"/>
</dbReference>
<accession>A0ABQ9H9E4</accession>
<evidence type="ECO:0008006" key="10">
    <source>
        <dbReference type="Google" id="ProtNLM"/>
    </source>
</evidence>
<keyword evidence="4" id="KW-0040">ANK repeat</keyword>
<feature type="compositionally biased region" description="Polar residues" evidence="5">
    <location>
        <begin position="105"/>
        <end position="137"/>
    </location>
</feature>
<dbReference type="EMBL" id="JARBHB010000006">
    <property type="protein sequence ID" value="KAJ8880923.1"/>
    <property type="molecule type" value="Genomic_DNA"/>
</dbReference>
<evidence type="ECO:0000259" key="6">
    <source>
        <dbReference type="Pfam" id="PF25520"/>
    </source>
</evidence>
<evidence type="ECO:0000256" key="5">
    <source>
        <dbReference type="SAM" id="MobiDB-lite"/>
    </source>
</evidence>
<evidence type="ECO:0000256" key="2">
    <source>
        <dbReference type="ARBA" id="ARBA00022737"/>
    </source>
</evidence>
<dbReference type="Pfam" id="PF25521">
    <property type="entry name" value="WHD_TANC1"/>
    <property type="match status" value="1"/>
</dbReference>
<keyword evidence="3" id="KW-0802">TPR repeat</keyword>
<organism evidence="8 9">
    <name type="scientific">Dryococelus australis</name>
    <dbReference type="NCBI Taxonomy" id="614101"/>
    <lineage>
        <taxon>Eukaryota</taxon>
        <taxon>Metazoa</taxon>
        <taxon>Ecdysozoa</taxon>
        <taxon>Arthropoda</taxon>
        <taxon>Hexapoda</taxon>
        <taxon>Insecta</taxon>
        <taxon>Pterygota</taxon>
        <taxon>Neoptera</taxon>
        <taxon>Polyneoptera</taxon>
        <taxon>Phasmatodea</taxon>
        <taxon>Verophasmatodea</taxon>
        <taxon>Anareolatae</taxon>
        <taxon>Phasmatidae</taxon>
        <taxon>Eurycanthinae</taxon>
        <taxon>Dryococelus</taxon>
    </lineage>
</organism>
<dbReference type="PANTHER" id="PTHR24166:SF55">
    <property type="entry name" value="ROLLING PEBBLES, ISOFORM B"/>
    <property type="match status" value="1"/>
</dbReference>
<dbReference type="Pfam" id="PF25520">
    <property type="entry name" value="AAA_lid_TANC1"/>
    <property type="match status" value="1"/>
</dbReference>
<feature type="compositionally biased region" description="Polar residues" evidence="5">
    <location>
        <begin position="50"/>
        <end position="64"/>
    </location>
</feature>
<feature type="region of interest" description="Disordered" evidence="5">
    <location>
        <begin position="1"/>
        <end position="22"/>
    </location>
</feature>
<comment type="caution">
    <text evidence="8">The sequence shown here is derived from an EMBL/GenBank/DDBJ whole genome shotgun (WGS) entry which is preliminary data.</text>
</comment>
<gene>
    <name evidence="8" type="ORF">PR048_017396</name>
</gene>
<dbReference type="PANTHER" id="PTHR24166">
    <property type="entry name" value="ROLLING PEBBLES, ISOFORM B"/>
    <property type="match status" value="1"/>
</dbReference>
<evidence type="ECO:0000313" key="9">
    <source>
        <dbReference type="Proteomes" id="UP001159363"/>
    </source>
</evidence>
<evidence type="ECO:0000256" key="4">
    <source>
        <dbReference type="ARBA" id="ARBA00023043"/>
    </source>
</evidence>
<feature type="region of interest" description="Disordered" evidence="5">
    <location>
        <begin position="39"/>
        <end position="64"/>
    </location>
</feature>
<dbReference type="SUPFAM" id="SSF52540">
    <property type="entry name" value="P-loop containing nucleoside triphosphate hydrolases"/>
    <property type="match status" value="1"/>
</dbReference>
<reference evidence="8 9" key="1">
    <citation type="submission" date="2023-02" db="EMBL/GenBank/DDBJ databases">
        <title>LHISI_Scaffold_Assembly.</title>
        <authorList>
            <person name="Stuart O.P."/>
            <person name="Cleave R."/>
            <person name="Magrath M.J.L."/>
            <person name="Mikheyev A.S."/>
        </authorList>
    </citation>
    <scope>NUCLEOTIDE SEQUENCE [LARGE SCALE GENOMIC DNA]</scope>
    <source>
        <strain evidence="8">Daus_M_001</strain>
        <tissue evidence="8">Leg muscle</tissue>
    </source>
</reference>
<protein>
    <recommendedName>
        <fullName evidence="10">Rolling pebbles</fullName>
    </recommendedName>
</protein>
<keyword evidence="2" id="KW-0677">Repeat</keyword>
<proteinExistence type="predicted"/>
<sequence length="636" mass="70376">MITDDEGGSIRPVGPGKKSSQNDLYMRLQLLLGDNARRAARSALSPTRRPGSTNRSHESCASYSSQASLEAHTLASTNTSPVSTLTGSSEVDMNSHARALKDPSSDSITSLMSVSGQSNCSSSPVSRRHSVTTSQPGQVEELNVFKNRRTSIRRSARTGSVKGPIDPKVRFAQYRAPQLTLKPLFFEVPLQEQDPLFLGRHWLVREMEEVLGSAQPGVLICGEPGTGKTALVLQLVEFSCFGRRREPSYQQDSYTCNGKDRPLGASQSIYCQINLVSERIRHLASHVVAYHFCQADNNATCLVPDFVHSLAAQLCQAPQLTAYRELLINEPTLQLKGINEELCLDYWKVNVLCGGIGLHLLGCRCQGCDCHCGCVWQNSVCLKECITDPDLALARGVLEPLGGLRRAGRIPGEQCVILVDALCDAEYHRPDHGDTLAQFLARHLSSFPPWLKLVCTVRTQLLEAVQGLPCHRISLDKVSSSEQLQKDMLDYINFRMNNSPSIQNNVASTTAASNQFRFSQYLAGLAKGSFLFAKMTLDLLERGHLVVKSSGYKVLPVSLAQIFLLHFNLRFPTVRSFEQVSPILSVCLAALYPLTLLEIYYSVCALHTHTFLPWDEFLHRFKVSHTVRCAGQKKLQ</sequence>
<keyword evidence="1" id="KW-0597">Phosphoprotein</keyword>
<feature type="region of interest" description="Disordered" evidence="5">
    <location>
        <begin position="98"/>
        <end position="141"/>
    </location>
</feature>
<evidence type="ECO:0000256" key="1">
    <source>
        <dbReference type="ARBA" id="ARBA00022553"/>
    </source>
</evidence>
<name>A0ABQ9H9E4_9NEOP</name>
<keyword evidence="9" id="KW-1185">Reference proteome</keyword>
<dbReference type="InterPro" id="IPR050889">
    <property type="entry name" value="Dendritic_Spine_Reg/Scaffold"/>
</dbReference>
<dbReference type="Proteomes" id="UP001159363">
    <property type="component" value="Chromosome 5"/>
</dbReference>
<evidence type="ECO:0000256" key="3">
    <source>
        <dbReference type="ARBA" id="ARBA00022803"/>
    </source>
</evidence>